<sequence>MEGRIEKLKEISPMYPRLHVKDAEKVGPKGPPRNKMALHIEEVKDISPVFPRLYVKDAEKVGPKGPPRNKMALNIEEVKDISPVFPRLYVKDAEKVGPKGPPRNKMAFDEKLTIPSYGRNFFWGKRDGHKSEDTYRHYDAPSKNIPDYEVGMKITPEDVMRVAGEKQYWKARSVIIK</sequence>
<gene>
    <name evidence="1" type="ORF">QN277_022460</name>
</gene>
<comment type="caution">
    <text evidence="1">The sequence shown here is derived from an EMBL/GenBank/DDBJ whole genome shotgun (WGS) entry which is preliminary data.</text>
</comment>
<accession>A0AAE1JJP9</accession>
<dbReference type="InterPro" id="IPR039319">
    <property type="entry name" value="ELF3-like"/>
</dbReference>
<dbReference type="EMBL" id="JAWXYG010000006">
    <property type="protein sequence ID" value="KAK4269279.1"/>
    <property type="molecule type" value="Genomic_DNA"/>
</dbReference>
<evidence type="ECO:0000313" key="2">
    <source>
        <dbReference type="Proteomes" id="UP001293593"/>
    </source>
</evidence>
<dbReference type="PANTHER" id="PTHR34281:SF7">
    <property type="entry name" value="PROTEIN EARLY FLOWERING 3"/>
    <property type="match status" value="1"/>
</dbReference>
<reference evidence="1" key="1">
    <citation type="submission" date="2023-10" db="EMBL/GenBank/DDBJ databases">
        <title>Chromosome-level genome of the transformable northern wattle, Acacia crassicarpa.</title>
        <authorList>
            <person name="Massaro I."/>
            <person name="Sinha N.R."/>
            <person name="Poethig S."/>
            <person name="Leichty A.R."/>
        </authorList>
    </citation>
    <scope>NUCLEOTIDE SEQUENCE</scope>
    <source>
        <strain evidence="1">Acra3RX</strain>
        <tissue evidence="1">Leaf</tissue>
    </source>
</reference>
<dbReference type="AlphaFoldDB" id="A0AAE1JJP9"/>
<protein>
    <submittedName>
        <fullName evidence="1">Uncharacterized protein</fullName>
    </submittedName>
</protein>
<dbReference type="Proteomes" id="UP001293593">
    <property type="component" value="Unassembled WGS sequence"/>
</dbReference>
<name>A0AAE1JJP9_9FABA</name>
<dbReference type="PANTHER" id="PTHR34281">
    <property type="entry name" value="PROTEIN EARLY FLOWERING 3"/>
    <property type="match status" value="1"/>
</dbReference>
<dbReference type="GO" id="GO:2000028">
    <property type="term" value="P:regulation of photoperiodism, flowering"/>
    <property type="evidence" value="ECO:0007669"/>
    <property type="project" value="InterPro"/>
</dbReference>
<evidence type="ECO:0000313" key="1">
    <source>
        <dbReference type="EMBL" id="KAK4269279.1"/>
    </source>
</evidence>
<proteinExistence type="predicted"/>
<organism evidence="1 2">
    <name type="scientific">Acacia crassicarpa</name>
    <name type="common">northern wattle</name>
    <dbReference type="NCBI Taxonomy" id="499986"/>
    <lineage>
        <taxon>Eukaryota</taxon>
        <taxon>Viridiplantae</taxon>
        <taxon>Streptophyta</taxon>
        <taxon>Embryophyta</taxon>
        <taxon>Tracheophyta</taxon>
        <taxon>Spermatophyta</taxon>
        <taxon>Magnoliopsida</taxon>
        <taxon>eudicotyledons</taxon>
        <taxon>Gunneridae</taxon>
        <taxon>Pentapetalae</taxon>
        <taxon>rosids</taxon>
        <taxon>fabids</taxon>
        <taxon>Fabales</taxon>
        <taxon>Fabaceae</taxon>
        <taxon>Caesalpinioideae</taxon>
        <taxon>mimosoid clade</taxon>
        <taxon>Acacieae</taxon>
        <taxon>Acacia</taxon>
    </lineage>
</organism>
<keyword evidence="2" id="KW-1185">Reference proteome</keyword>